<keyword evidence="4" id="KW-1185">Reference proteome</keyword>
<feature type="coiled-coil region" evidence="1">
    <location>
        <begin position="178"/>
        <end position="339"/>
    </location>
</feature>
<keyword evidence="2" id="KW-1133">Transmembrane helix</keyword>
<evidence type="ECO:0000313" key="3">
    <source>
        <dbReference type="EMBL" id="VEU39101.1"/>
    </source>
</evidence>
<feature type="coiled-coil region" evidence="1">
    <location>
        <begin position="95"/>
        <end position="153"/>
    </location>
</feature>
<sequence>MLRIFVYSIFLIGLGAIGGFSIFHYNLHRSIERAERSHNETLAIVEGKFVESEAERARCVSQDNGRLEEMSELRGRLDAQYKNWYDLTAAQRTLVSKHRESAQEAQKLRERSERDQAALKELAGKMGQRDRDFDFLREDAEKKQQQLKDFETQLSKRAGELVDVRRALEINERKGRELESEVAKMKSLMEQNTQLERETIELRKLIQRTNHELVGVKNDSERLDSEKAILQEELANLNEVVGGMQSQIEEKDKELLEYRREEGNLEAKLVNLREGMIGLLKEKIHEAQDLESHIDQLNKEKAALEVKLDNWRDGMLALVRDKMEEIQRLKTELTESQESTMRIMDEVESARSDQDRFAVLVNEKQGTLDESNPDEDAETIIELKNIIEKMNQELQESKDWVNRAMQEIVSRKAAWAESEQLIADKTNEIEELQSRMETDQSSAREMISKLESDLEEARKQVDEKNAQIEDLNSEVTELVAEFNDLKSGFVGDSDAAKSTSETIIDHIQQRDSVMCRQLFGKGPYYVKFVVRLPVIDESDEEESTIFFVVELSSRKQLPHSTYTFLALVESNLYNDGAAFLFAQDGGLKIGSSLSPDVPSLQQKLRPLGLTGGASLSFPETSTSGNPLRCGNNSFGFDLRGPNLNLFLSEEDNDRSETSDCFARVIRGEDHLPRIRSLVLNRGVPLEIVSAEHLRVD</sequence>
<accession>A0A448ZAQ6</accession>
<dbReference type="PANTHER" id="PTHR23159">
    <property type="entry name" value="CENTROSOMAL PROTEIN 2"/>
    <property type="match status" value="1"/>
</dbReference>
<name>A0A448ZAQ6_9STRA</name>
<evidence type="ECO:0000313" key="4">
    <source>
        <dbReference type="Proteomes" id="UP000291116"/>
    </source>
</evidence>
<dbReference type="AlphaFoldDB" id="A0A448ZAQ6"/>
<dbReference type="EMBL" id="CAACVS010000204">
    <property type="protein sequence ID" value="VEU39101.1"/>
    <property type="molecule type" value="Genomic_DNA"/>
</dbReference>
<reference evidence="3 4" key="1">
    <citation type="submission" date="2019-01" db="EMBL/GenBank/DDBJ databases">
        <authorList>
            <person name="Ferrante I. M."/>
        </authorList>
    </citation>
    <scope>NUCLEOTIDE SEQUENCE [LARGE SCALE GENOMIC DNA]</scope>
    <source>
        <strain evidence="3 4">B856</strain>
    </source>
</reference>
<dbReference type="OrthoDB" id="5848685at2759"/>
<keyword evidence="1" id="KW-0175">Coiled coil</keyword>
<feature type="transmembrane region" description="Helical" evidence="2">
    <location>
        <begin position="6"/>
        <end position="27"/>
    </location>
</feature>
<evidence type="ECO:0008006" key="5">
    <source>
        <dbReference type="Google" id="ProtNLM"/>
    </source>
</evidence>
<keyword evidence="2" id="KW-0472">Membrane</keyword>
<dbReference type="Proteomes" id="UP000291116">
    <property type="component" value="Unassembled WGS sequence"/>
</dbReference>
<keyword evidence="2" id="KW-0812">Transmembrane</keyword>
<feature type="coiled-coil region" evidence="1">
    <location>
        <begin position="387"/>
        <end position="488"/>
    </location>
</feature>
<organism evidence="3 4">
    <name type="scientific">Pseudo-nitzschia multistriata</name>
    <dbReference type="NCBI Taxonomy" id="183589"/>
    <lineage>
        <taxon>Eukaryota</taxon>
        <taxon>Sar</taxon>
        <taxon>Stramenopiles</taxon>
        <taxon>Ochrophyta</taxon>
        <taxon>Bacillariophyta</taxon>
        <taxon>Bacillariophyceae</taxon>
        <taxon>Bacillariophycidae</taxon>
        <taxon>Bacillariales</taxon>
        <taxon>Bacillariaceae</taxon>
        <taxon>Pseudo-nitzschia</taxon>
    </lineage>
</organism>
<proteinExistence type="predicted"/>
<evidence type="ECO:0000256" key="1">
    <source>
        <dbReference type="SAM" id="Coils"/>
    </source>
</evidence>
<dbReference type="Gene3D" id="1.10.287.620">
    <property type="entry name" value="Helix Hairpins"/>
    <property type="match status" value="1"/>
</dbReference>
<dbReference type="PANTHER" id="PTHR23159:SF31">
    <property type="entry name" value="CENTROSOME-ASSOCIATED PROTEIN CEP250 ISOFORM X1"/>
    <property type="match status" value="1"/>
</dbReference>
<protein>
    <recommendedName>
        <fullName evidence="5">PPIase cyclophilin-type domain-containing protein</fullName>
    </recommendedName>
</protein>
<gene>
    <name evidence="3" type="ORF">PSNMU_V1.4_AUG-EV-PASAV3_0058930</name>
</gene>
<evidence type="ECO:0000256" key="2">
    <source>
        <dbReference type="SAM" id="Phobius"/>
    </source>
</evidence>